<proteinExistence type="predicted"/>
<name>A0A1Y5P7B9_9MICO</name>
<dbReference type="SUPFAM" id="SSF52980">
    <property type="entry name" value="Restriction endonuclease-like"/>
    <property type="match status" value="1"/>
</dbReference>
<reference evidence="1" key="1">
    <citation type="submission" date="2016-03" db="EMBL/GenBank/DDBJ databases">
        <authorList>
            <person name="Ploux O."/>
        </authorList>
    </citation>
    <scope>NUCLEOTIDE SEQUENCE</scope>
    <source>
        <strain evidence="1">UC1</strain>
    </source>
</reference>
<protein>
    <recommendedName>
        <fullName evidence="2">DUF559 domain-containing protein</fullName>
    </recommendedName>
</protein>
<organism evidence="1">
    <name type="scientific">uncultured Microbacterium sp</name>
    <dbReference type="NCBI Taxonomy" id="191216"/>
    <lineage>
        <taxon>Bacteria</taxon>
        <taxon>Bacillati</taxon>
        <taxon>Actinomycetota</taxon>
        <taxon>Actinomycetes</taxon>
        <taxon>Micrococcales</taxon>
        <taxon>Microbacteriaceae</taxon>
        <taxon>Microbacterium</taxon>
        <taxon>environmental samples</taxon>
    </lineage>
</organism>
<dbReference type="EMBL" id="FLQR01000011">
    <property type="protein sequence ID" value="SBS74602.1"/>
    <property type="molecule type" value="Genomic_DNA"/>
</dbReference>
<evidence type="ECO:0000313" key="1">
    <source>
        <dbReference type="EMBL" id="SBS74602.1"/>
    </source>
</evidence>
<gene>
    <name evidence="1" type="ORF">MIPYR_70016</name>
</gene>
<sequence length="319" mass="35444">MTRITPLPPELEARPFRVSDAMARGVTASRLRARDLLVPTRGVRVPRSATIATPVVNRQERLRADLLARAAAVAPALTPDQFFSHGTALALLGVPLPYLRDPSWELHVSARRPAGQPRRDGIAGHRLQARAPFRGTARGLPIEHPARTWRQAASTWELDDLIAAADHLVCPRRRIVTPAELRAEIVEAGDLRGHLLARALAEVRVGAETAEETHLRLLLGRAGLPEPSLNLDLRDERGRFVARLDLAYTRFRVAVEHDGRTHAFDEQQFAKDADRWDAIRGQGWTHVRILSHHLRPDSRRALAKVTDALVAAGWRPGLD</sequence>
<accession>A0A1Y5P7B9</accession>
<evidence type="ECO:0008006" key="2">
    <source>
        <dbReference type="Google" id="ProtNLM"/>
    </source>
</evidence>
<dbReference type="AlphaFoldDB" id="A0A1Y5P7B9"/>
<dbReference type="InterPro" id="IPR011335">
    <property type="entry name" value="Restrct_endonuc-II-like"/>
</dbReference>